<dbReference type="PANTHER" id="PTHR23220">
    <property type="entry name" value="INTEGRIN ALPHA"/>
    <property type="match status" value="1"/>
</dbReference>
<dbReference type="InterPro" id="IPR032695">
    <property type="entry name" value="Integrin_dom_sf"/>
</dbReference>
<keyword evidence="11 14" id="KW-0675">Receptor</keyword>
<comment type="similarity">
    <text evidence="2 14">Belongs to the integrin alpha chain family.</text>
</comment>
<dbReference type="InterPro" id="IPR048286">
    <property type="entry name" value="Integrin_alpha_Ig-like_3"/>
</dbReference>
<dbReference type="GO" id="GO:0008305">
    <property type="term" value="C:integrin complex"/>
    <property type="evidence" value="ECO:0007669"/>
    <property type="project" value="InterPro"/>
</dbReference>
<evidence type="ECO:0000256" key="10">
    <source>
        <dbReference type="ARBA" id="ARBA00023157"/>
    </source>
</evidence>
<dbReference type="GO" id="GO:0001525">
    <property type="term" value="P:angiogenesis"/>
    <property type="evidence" value="ECO:0007669"/>
    <property type="project" value="TreeGrafter"/>
</dbReference>
<keyword evidence="12" id="KW-0325">Glycoprotein</keyword>
<dbReference type="GO" id="GO:0098609">
    <property type="term" value="P:cell-cell adhesion"/>
    <property type="evidence" value="ECO:0007669"/>
    <property type="project" value="TreeGrafter"/>
</dbReference>
<feature type="domain" description="Integrin alpha first immunoglubulin-like" evidence="16">
    <location>
        <begin position="461"/>
        <end position="535"/>
    </location>
</feature>
<dbReference type="Gene3D" id="1.20.5.930">
    <property type="entry name" value="Bicelle-embedded integrin alpha(iib) transmembrane segment"/>
    <property type="match status" value="1"/>
</dbReference>
<evidence type="ECO:0000256" key="15">
    <source>
        <dbReference type="SAM" id="MobiDB-lite"/>
    </source>
</evidence>
<dbReference type="InterPro" id="IPR013517">
    <property type="entry name" value="FG-GAP"/>
</dbReference>
<feature type="repeat" description="FG-GAP" evidence="13">
    <location>
        <begin position="10"/>
        <end position="71"/>
    </location>
</feature>
<protein>
    <submittedName>
        <fullName evidence="18">Integrin subunit alpha 2b</fullName>
    </submittedName>
</protein>
<keyword evidence="3 14" id="KW-0812">Transmembrane</keyword>
<feature type="repeat" description="FG-GAP" evidence="13">
    <location>
        <begin position="322"/>
        <end position="381"/>
    </location>
</feature>
<keyword evidence="4" id="KW-0732">Signal</keyword>
<keyword evidence="6 14" id="KW-0130">Cell adhesion</keyword>
<dbReference type="PROSITE" id="PS00242">
    <property type="entry name" value="INTEGRIN_ALPHA"/>
    <property type="match status" value="1"/>
</dbReference>
<dbReference type="FunFam" id="1.20.5.930:FF:000001">
    <property type="entry name" value="Integrin subunit alpha V"/>
    <property type="match status" value="1"/>
</dbReference>
<dbReference type="InterPro" id="IPR028994">
    <property type="entry name" value="Integrin_alpha_N"/>
</dbReference>
<proteinExistence type="inferred from homology"/>
<evidence type="ECO:0000256" key="11">
    <source>
        <dbReference type="ARBA" id="ARBA00023170"/>
    </source>
</evidence>
<feature type="region of interest" description="Disordered" evidence="15">
    <location>
        <begin position="731"/>
        <end position="760"/>
    </location>
</feature>
<evidence type="ECO:0000256" key="14">
    <source>
        <dbReference type="RuleBase" id="RU003762"/>
    </source>
</evidence>
<keyword evidence="7 14" id="KW-1133">Transmembrane helix</keyword>
<reference evidence="18" key="1">
    <citation type="submission" date="2019-08" db="EMBL/GenBank/DDBJ databases">
        <title>Three high-quality genomes provides insights into domestication of ducks.</title>
        <authorList>
            <person name="Hou Z.C."/>
            <person name="Zhu F."/>
            <person name="Yin Z.T."/>
            <person name="Zhang F."/>
        </authorList>
    </citation>
    <scope>NUCLEOTIDE SEQUENCE [LARGE SCALE GENOMIC DNA]</scope>
</reference>
<accession>A0A8B9T854</accession>
<evidence type="ECO:0000256" key="8">
    <source>
        <dbReference type="ARBA" id="ARBA00023037"/>
    </source>
</evidence>
<evidence type="ECO:0000313" key="18">
    <source>
        <dbReference type="Ensembl" id="ENSAPLP00020016784.1"/>
    </source>
</evidence>
<dbReference type="SMART" id="SM00191">
    <property type="entry name" value="Int_alpha"/>
    <property type="match status" value="4"/>
</dbReference>
<reference evidence="18" key="3">
    <citation type="submission" date="2025-09" db="UniProtKB">
        <authorList>
            <consortium name="Ensembl"/>
        </authorList>
    </citation>
    <scope>IDENTIFICATION</scope>
</reference>
<comment type="subcellular location">
    <subcellularLocation>
        <location evidence="1 14">Membrane</location>
        <topology evidence="1 14">Single-pass type I membrane protein</topology>
    </subcellularLocation>
</comment>
<dbReference type="InterPro" id="IPR000413">
    <property type="entry name" value="Integrin_alpha"/>
</dbReference>
<evidence type="ECO:0000256" key="9">
    <source>
        <dbReference type="ARBA" id="ARBA00023136"/>
    </source>
</evidence>
<dbReference type="InterPro" id="IPR013649">
    <property type="entry name" value="Integrin_alpha_Ig-like_1"/>
</dbReference>
<evidence type="ECO:0000256" key="6">
    <source>
        <dbReference type="ARBA" id="ARBA00022889"/>
    </source>
</evidence>
<dbReference type="Proteomes" id="UP000694400">
    <property type="component" value="Chromosome 25"/>
</dbReference>
<dbReference type="Gene3D" id="2.60.40.1530">
    <property type="entry name" value="ntegrin, alpha v. Chain A, domain 4"/>
    <property type="match status" value="1"/>
</dbReference>
<evidence type="ECO:0000259" key="16">
    <source>
        <dbReference type="Pfam" id="PF08441"/>
    </source>
</evidence>
<feature type="transmembrane region" description="Helical" evidence="14">
    <location>
        <begin position="859"/>
        <end position="881"/>
    </location>
</feature>
<keyword evidence="9 14" id="KW-0472">Membrane</keyword>
<dbReference type="GO" id="GO:0009897">
    <property type="term" value="C:external side of plasma membrane"/>
    <property type="evidence" value="ECO:0007669"/>
    <property type="project" value="TreeGrafter"/>
</dbReference>
<dbReference type="SUPFAM" id="SSF69318">
    <property type="entry name" value="Integrin alpha N-terminal domain"/>
    <property type="match status" value="1"/>
</dbReference>
<dbReference type="Pfam" id="PF01839">
    <property type="entry name" value="FG-GAP"/>
    <property type="match status" value="1"/>
</dbReference>
<dbReference type="InterPro" id="IPR018184">
    <property type="entry name" value="Integrin_alpha_C_CS"/>
</dbReference>
<evidence type="ECO:0000259" key="17">
    <source>
        <dbReference type="Pfam" id="PF20806"/>
    </source>
</evidence>
<keyword evidence="8 14" id="KW-0401">Integrin</keyword>
<evidence type="ECO:0000256" key="12">
    <source>
        <dbReference type="ARBA" id="ARBA00023180"/>
    </source>
</evidence>
<name>A0A8B9T854_ANAPL</name>
<dbReference type="Pfam" id="PF08441">
    <property type="entry name" value="Integrin_A_Ig_1"/>
    <property type="match status" value="1"/>
</dbReference>
<dbReference type="AlphaFoldDB" id="A0A8B9T854"/>
<feature type="region of interest" description="Disordered" evidence="15">
    <location>
        <begin position="894"/>
        <end position="913"/>
    </location>
</feature>
<dbReference type="GO" id="GO:0007229">
    <property type="term" value="P:integrin-mediated signaling pathway"/>
    <property type="evidence" value="ECO:0007669"/>
    <property type="project" value="UniProtKB-KW"/>
</dbReference>
<keyword evidence="5" id="KW-0677">Repeat</keyword>
<sequence>QPPSCGLLLHPRPAVYEGPPGSYFGFSLDFYVTKNRTRVAVGAPRANTSQPGVVEPGAVFLCSWPGKSSCDPVPFDTMETSSSMKLHVYKSRQWLGASVTSWHGTLVACAPLQHWNAIQDNLEAFRTPVGACFMGAEGLHRFIWYSPCRSTQMAPILDQRYCELGFSAAVTSEGTLALGAPGGYYFKGESCAGCRASPASRYPHCSTTLQHPLHPAAWHHHPITCPTCSPPPQGLHLPPVTPLHLPPHSTPCSPLCPAGRGATCTSQPRYHPLPPLSQVASYFGHTVAVADINGDGGVPEGKLSEVGRLYLYLQRGQWSFAKPPQTLTGTHPYGRFASAIASLGDLDKDGYGDVAVGAPFGGDSSSGQVLIFRGQREGLEPVPTQRLDSPFPGPAAFGFALRGATDLDGNGYMDLLVGAFGDDKVAVYWGQPVVVARAQLSVPSGLNPETDGVIRKCLAQDLDAELQLDRLKPKLSRRVLLLQGHQTFLAPDRVGDHLPRACGAIARCCPQDKADFKDKLSPIVTSLSLALASSSDARGLGLVLYGDTLVQAQGQEKLSCIPRKENGSRVVLCELGNPMKAGAQVWAVGVVKAGGGAVSPCPLSPPHVPAARTAPPAQVVTVVVPVEAQAAMELRGWHGAEGSRRLEDHGIRVEHVYQVGYSTQGCHLRPRVTHCHLPVLPQLHNKGPATVTNVTLRLDVPTEIDGRILFYLLELGTEGGISCTQPPGLNPKQLEMPQPTGVGPHNKTHRRERREADEPVAPALEKPVPVVSGCSPWDCSVMCWVPSLAKDQRVLVSVRALLWMDTLQQREHLLKQFLVQSRGFFNTSAMPYRVQPHVLPSGEAEVQLSRPDGKRDVPVWWVVLGILAGILLLTLLILLMWKIGFFKRTRPPVEEDTQELAPGQAQEMGGTQS</sequence>
<feature type="repeat" description="FG-GAP" evidence="13">
    <location>
        <begin position="384"/>
        <end position="445"/>
    </location>
</feature>
<evidence type="ECO:0000256" key="2">
    <source>
        <dbReference type="ARBA" id="ARBA00008054"/>
    </source>
</evidence>
<dbReference type="GO" id="GO:0033627">
    <property type="term" value="P:cell adhesion mediated by integrin"/>
    <property type="evidence" value="ECO:0007669"/>
    <property type="project" value="TreeGrafter"/>
</dbReference>
<evidence type="ECO:0000256" key="4">
    <source>
        <dbReference type="ARBA" id="ARBA00022729"/>
    </source>
</evidence>
<dbReference type="GO" id="GO:0007160">
    <property type="term" value="P:cell-matrix adhesion"/>
    <property type="evidence" value="ECO:0007669"/>
    <property type="project" value="TreeGrafter"/>
</dbReference>
<dbReference type="InterPro" id="IPR013519">
    <property type="entry name" value="Int_alpha_beta-p"/>
</dbReference>
<feature type="domain" description="Integrin alpha third immunoglobulin-like" evidence="17">
    <location>
        <begin position="682"/>
        <end position="848"/>
    </location>
</feature>
<dbReference type="SUPFAM" id="SSF69179">
    <property type="entry name" value="Integrin domains"/>
    <property type="match status" value="2"/>
</dbReference>
<dbReference type="GO" id="GO:0005178">
    <property type="term" value="F:integrin binding"/>
    <property type="evidence" value="ECO:0007669"/>
    <property type="project" value="TreeGrafter"/>
</dbReference>
<dbReference type="Pfam" id="PF20806">
    <property type="entry name" value="Integrin_A_Ig_3"/>
    <property type="match status" value="1"/>
</dbReference>
<reference evidence="18" key="2">
    <citation type="submission" date="2025-08" db="UniProtKB">
        <authorList>
            <consortium name="Ensembl"/>
        </authorList>
    </citation>
    <scope>IDENTIFICATION</scope>
</reference>
<dbReference type="Ensembl" id="ENSAPLT00020018122.1">
    <property type="protein sequence ID" value="ENSAPLP00020016784.1"/>
    <property type="gene ID" value="ENSAPLG00020012016.1"/>
</dbReference>
<dbReference type="PRINTS" id="PR01185">
    <property type="entry name" value="INTEGRINA"/>
</dbReference>
<evidence type="ECO:0000313" key="19">
    <source>
        <dbReference type="Proteomes" id="UP000694400"/>
    </source>
</evidence>
<dbReference type="Gene3D" id="2.130.10.130">
    <property type="entry name" value="Integrin alpha, N-terminal"/>
    <property type="match status" value="2"/>
</dbReference>
<keyword evidence="10" id="KW-1015">Disulfide bond</keyword>
<dbReference type="PANTHER" id="PTHR23220:SF73">
    <property type="entry name" value="INTEGRIN ALPHA-IIB"/>
    <property type="match status" value="1"/>
</dbReference>
<dbReference type="Gene3D" id="2.60.40.1510">
    <property type="entry name" value="ntegrin, alpha v. Chain A, domain 3"/>
    <property type="match status" value="1"/>
</dbReference>
<organism evidence="18 19">
    <name type="scientific">Anas platyrhynchos</name>
    <name type="common">Mallard</name>
    <name type="synonym">Anas boschas</name>
    <dbReference type="NCBI Taxonomy" id="8839"/>
    <lineage>
        <taxon>Eukaryota</taxon>
        <taxon>Metazoa</taxon>
        <taxon>Chordata</taxon>
        <taxon>Craniata</taxon>
        <taxon>Vertebrata</taxon>
        <taxon>Euteleostomi</taxon>
        <taxon>Archelosauria</taxon>
        <taxon>Archosauria</taxon>
        <taxon>Dinosauria</taxon>
        <taxon>Saurischia</taxon>
        <taxon>Theropoda</taxon>
        <taxon>Coelurosauria</taxon>
        <taxon>Aves</taxon>
        <taxon>Neognathae</taxon>
        <taxon>Galloanserae</taxon>
        <taxon>Anseriformes</taxon>
        <taxon>Anatidae</taxon>
        <taxon>Anatinae</taxon>
        <taxon>Anas</taxon>
    </lineage>
</organism>
<evidence type="ECO:0000256" key="5">
    <source>
        <dbReference type="ARBA" id="ARBA00022737"/>
    </source>
</evidence>
<evidence type="ECO:0000256" key="7">
    <source>
        <dbReference type="ARBA" id="ARBA00022989"/>
    </source>
</evidence>
<evidence type="ECO:0000256" key="13">
    <source>
        <dbReference type="PROSITE-ProRule" id="PRU00803"/>
    </source>
</evidence>
<evidence type="ECO:0000256" key="3">
    <source>
        <dbReference type="ARBA" id="ARBA00022692"/>
    </source>
</evidence>
<dbReference type="PROSITE" id="PS51470">
    <property type="entry name" value="FG_GAP"/>
    <property type="match status" value="3"/>
</dbReference>
<evidence type="ECO:0000256" key="1">
    <source>
        <dbReference type="ARBA" id="ARBA00004479"/>
    </source>
</evidence>